<dbReference type="PROSITE" id="PS51450">
    <property type="entry name" value="LRR"/>
    <property type="match status" value="1"/>
</dbReference>
<protein>
    <submittedName>
        <fullName evidence="1">Leucine rich repeat protein</fullName>
    </submittedName>
</protein>
<dbReference type="InterPro" id="IPR038084">
    <property type="entry name" value="PduO/GlcC-like_sf"/>
</dbReference>
<organism evidence="1">
    <name type="scientific">Pithovirus LCPAC202</name>
    <dbReference type="NCBI Taxonomy" id="2506592"/>
    <lineage>
        <taxon>Viruses</taxon>
        <taxon>Pithoviruses</taxon>
    </lineage>
</organism>
<dbReference type="PANTHER" id="PTHR34309:SF1">
    <property type="entry name" value="PROTEIN GLCG"/>
    <property type="match status" value="1"/>
</dbReference>
<sequence length="351" mass="38353">MHFSIIRRGDKKATLVYSMPDAWDGSVDISKGKANTAVSFSSDQNALTSRTIGVASQPGSPLWQIGNSNLVGGIIEFPGGIPLYKNNILVGAIGVSGDGVDQDESVASSAAKGYGPKDFIRSDKVVNLPYLNDKSVEVLPIRTAPPRKGELIINYPGQVPFTGPIRIIGSKEWSEYLINNPLIPDATIQLFYSGDRKINSLYSLIPYAKNFATINFFHSTISNLTGLDKFTNLKSLNLSRTEINNSQLLYLSSLTQLERLELNGNDINNLSAISGLNPNHLGLACLQITNLQPLVKMTNLVILDLYQNPELVNILALGSLTSLRDLDIRKTRIDPSSIKSTLPNLTRFVHD</sequence>
<gene>
    <name evidence="1" type="ORF">LCPAC202_00770</name>
</gene>
<dbReference type="SUPFAM" id="SSF52058">
    <property type="entry name" value="L domain-like"/>
    <property type="match status" value="1"/>
</dbReference>
<proteinExistence type="predicted"/>
<dbReference type="Pfam" id="PF03928">
    <property type="entry name" value="HbpS-like"/>
    <property type="match status" value="1"/>
</dbReference>
<dbReference type="InterPro" id="IPR005624">
    <property type="entry name" value="PduO/GlcC-like"/>
</dbReference>
<dbReference type="SUPFAM" id="SSF143744">
    <property type="entry name" value="GlcG-like"/>
    <property type="match status" value="1"/>
</dbReference>
<dbReference type="Gene3D" id="3.80.10.10">
    <property type="entry name" value="Ribonuclease Inhibitor"/>
    <property type="match status" value="1"/>
</dbReference>
<name>A0A481Z5C9_9VIRU</name>
<evidence type="ECO:0000313" key="1">
    <source>
        <dbReference type="EMBL" id="QBK91103.1"/>
    </source>
</evidence>
<dbReference type="PANTHER" id="PTHR34309">
    <property type="entry name" value="SLR1406 PROTEIN"/>
    <property type="match status" value="1"/>
</dbReference>
<accession>A0A481Z5C9</accession>
<dbReference type="InterPro" id="IPR032675">
    <property type="entry name" value="LRR_dom_sf"/>
</dbReference>
<dbReference type="EMBL" id="MK500510">
    <property type="protein sequence ID" value="QBK91103.1"/>
    <property type="molecule type" value="Genomic_DNA"/>
</dbReference>
<dbReference type="InterPro" id="IPR001611">
    <property type="entry name" value="Leu-rich_rpt"/>
</dbReference>
<reference evidence="1" key="1">
    <citation type="journal article" date="2019" name="MBio">
        <title>Virus Genomes from Deep Sea Sediments Expand the Ocean Megavirome and Support Independent Origins of Viral Gigantism.</title>
        <authorList>
            <person name="Backstrom D."/>
            <person name="Yutin N."/>
            <person name="Jorgensen S.L."/>
            <person name="Dharamshi J."/>
            <person name="Homa F."/>
            <person name="Zaremba-Niedwiedzka K."/>
            <person name="Spang A."/>
            <person name="Wolf Y.I."/>
            <person name="Koonin E.V."/>
            <person name="Ettema T.J."/>
        </authorList>
    </citation>
    <scope>NUCLEOTIDE SEQUENCE</scope>
</reference>
<dbReference type="InterPro" id="IPR052517">
    <property type="entry name" value="GlcG_carb_metab_protein"/>
</dbReference>
<dbReference type="Gene3D" id="3.30.450.150">
    <property type="entry name" value="Haem-degrading domain"/>
    <property type="match status" value="1"/>
</dbReference>